<feature type="domain" description="Aerotolerance regulator N-terminal" evidence="3">
    <location>
        <begin position="3"/>
        <end position="68"/>
    </location>
</feature>
<dbReference type="InterPro" id="IPR029062">
    <property type="entry name" value="Class_I_gatase-like"/>
</dbReference>
<reference evidence="4 5" key="1">
    <citation type="submission" date="2019-02" db="EMBL/GenBank/DDBJ databases">
        <title>Deep-cultivation of Planctomycetes and their phenomic and genomic characterization uncovers novel biology.</title>
        <authorList>
            <person name="Wiegand S."/>
            <person name="Jogler M."/>
            <person name="Boedeker C."/>
            <person name="Pinto D."/>
            <person name="Vollmers J."/>
            <person name="Rivas-Marin E."/>
            <person name="Kohn T."/>
            <person name="Peeters S.H."/>
            <person name="Heuer A."/>
            <person name="Rast P."/>
            <person name="Oberbeckmann S."/>
            <person name="Bunk B."/>
            <person name="Jeske O."/>
            <person name="Meyerdierks A."/>
            <person name="Storesund J.E."/>
            <person name="Kallscheuer N."/>
            <person name="Luecker S."/>
            <person name="Lage O.M."/>
            <person name="Pohl T."/>
            <person name="Merkel B.J."/>
            <person name="Hornburger P."/>
            <person name="Mueller R.-W."/>
            <person name="Bruemmer F."/>
            <person name="Labrenz M."/>
            <person name="Spormann A.M."/>
            <person name="Op Den Camp H."/>
            <person name="Overmann J."/>
            <person name="Amann R."/>
            <person name="Jetten M.S.M."/>
            <person name="Mascher T."/>
            <person name="Medema M.H."/>
            <person name="Devos D.P."/>
            <person name="Kaster A.-K."/>
            <person name="Ovreas L."/>
            <person name="Rohde M."/>
            <person name="Galperin M.Y."/>
            <person name="Jogler C."/>
        </authorList>
    </citation>
    <scope>NUCLEOTIDE SEQUENCE [LARGE SCALE GENOMIC DNA]</scope>
    <source>
        <strain evidence="4 5">Mal64</strain>
    </source>
</reference>
<evidence type="ECO:0000313" key="4">
    <source>
        <dbReference type="EMBL" id="TWT89959.1"/>
    </source>
</evidence>
<gene>
    <name evidence="4" type="ORF">Mal64_03410</name>
</gene>
<dbReference type="InterPro" id="IPR011933">
    <property type="entry name" value="Double_TM_dom"/>
</dbReference>
<keyword evidence="2" id="KW-0812">Transmembrane</keyword>
<evidence type="ECO:0000256" key="2">
    <source>
        <dbReference type="SAM" id="Phobius"/>
    </source>
</evidence>
<protein>
    <recommendedName>
        <fullName evidence="3">Aerotolerance regulator N-terminal domain-containing protein</fullName>
    </recommendedName>
</protein>
<keyword evidence="2" id="KW-0472">Membrane</keyword>
<dbReference type="PANTHER" id="PTHR37464:SF1">
    <property type="entry name" value="BLL2463 PROTEIN"/>
    <property type="match status" value="1"/>
</dbReference>
<evidence type="ECO:0000256" key="1">
    <source>
        <dbReference type="SAM" id="MobiDB-lite"/>
    </source>
</evidence>
<dbReference type="EMBL" id="SJPQ01000001">
    <property type="protein sequence ID" value="TWT89959.1"/>
    <property type="molecule type" value="Genomic_DNA"/>
</dbReference>
<keyword evidence="2" id="KW-1133">Transmembrane helix</keyword>
<dbReference type="InterPro" id="IPR013783">
    <property type="entry name" value="Ig-like_fold"/>
</dbReference>
<accession>A0A5C5ZR42</accession>
<evidence type="ECO:0000259" key="3">
    <source>
        <dbReference type="Pfam" id="PF07584"/>
    </source>
</evidence>
<sequence>MLAWLGVAAAAAPVLLHLINLRRRKRIPWAAMAFLLESDQQHRSSVQLKELLLMAMRVAIILLAACLLGGLQAEEGLSDWFQRAAPRTLVLVDDSFSMADHSTDADVWRTAVAVAERIASPPTAATGEVTTVRFSELIHAADDEMFAAAPLGGEEARRRVRLLEERGPSQTAVGPAEALRRLAAISNRDREASYTNLYVVSDFRKKDLTTADELAELVDEAAAGAEPRFVHCAPDRRGNLSLSELRLLPGARAAGVEATLRLSVTNHSAIDAEGVVVRLTRDGAALPAVALDTIGAGETVTRQAPLRFATPGRHTLVARLDADAVPADNRRFLAVDLPESHEVLLVDGSSGGAEGRVFAAALRPQGSLRTGWRPEPRANDDPSAFDGLEQAAAVMLLDPTRLDSNAAAKLRAYLADGGGVLICLGPNADRGALGRRIFADAKTPLLPIGLDLPTQVAPPPDGAAPLALREHPLFKAFQGERNGFLPLIRMAMRWDLRPAEAPPEGSAPAERGYRVLAQTADGAPLILERTSGPGRLLVMLTTTARPPNDAAAPAWSNLATLPVFPILVNEIAGWLAVGRTRESDLTVGTRLAEGAVAARQANAGGPPDQSPAASLDPPSPAADSAAHSTPLLSSGIYSIEYPAQPTAATASGHARSVAQPRWTAVNVEPSEGDLTSTTTAEVASLAGGRASVVTADAFLDWPKDTRNASLGPWLGLLLLAALAGERALSNACSYVQARPAKASAVRGRV</sequence>
<dbReference type="NCBIfam" id="TIGR02226">
    <property type="entry name" value="two_anch"/>
    <property type="match status" value="1"/>
</dbReference>
<evidence type="ECO:0000313" key="5">
    <source>
        <dbReference type="Proteomes" id="UP000315440"/>
    </source>
</evidence>
<dbReference type="OrthoDB" id="237862at2"/>
<dbReference type="Proteomes" id="UP000315440">
    <property type="component" value="Unassembled WGS sequence"/>
</dbReference>
<organism evidence="4 5">
    <name type="scientific">Pseudobythopirellula maris</name>
    <dbReference type="NCBI Taxonomy" id="2527991"/>
    <lineage>
        <taxon>Bacteria</taxon>
        <taxon>Pseudomonadati</taxon>
        <taxon>Planctomycetota</taxon>
        <taxon>Planctomycetia</taxon>
        <taxon>Pirellulales</taxon>
        <taxon>Lacipirellulaceae</taxon>
        <taxon>Pseudobythopirellula</taxon>
    </lineage>
</organism>
<feature type="transmembrane region" description="Helical" evidence="2">
    <location>
        <begin position="6"/>
        <end position="22"/>
    </location>
</feature>
<dbReference type="AlphaFoldDB" id="A0A5C5ZR42"/>
<dbReference type="Gene3D" id="3.40.50.880">
    <property type="match status" value="1"/>
</dbReference>
<feature type="region of interest" description="Disordered" evidence="1">
    <location>
        <begin position="600"/>
        <end position="627"/>
    </location>
</feature>
<dbReference type="Gene3D" id="2.60.40.10">
    <property type="entry name" value="Immunoglobulins"/>
    <property type="match status" value="1"/>
</dbReference>
<dbReference type="PANTHER" id="PTHR37464">
    <property type="entry name" value="BLL2463 PROTEIN"/>
    <property type="match status" value="1"/>
</dbReference>
<comment type="caution">
    <text evidence="4">The sequence shown here is derived from an EMBL/GenBank/DDBJ whole genome shotgun (WGS) entry which is preliminary data.</text>
</comment>
<dbReference type="SUPFAM" id="SSF52317">
    <property type="entry name" value="Class I glutamine amidotransferase-like"/>
    <property type="match status" value="1"/>
</dbReference>
<keyword evidence="5" id="KW-1185">Reference proteome</keyword>
<dbReference type="Pfam" id="PF07584">
    <property type="entry name" value="BatA"/>
    <property type="match status" value="1"/>
</dbReference>
<proteinExistence type="predicted"/>
<name>A0A5C5ZR42_9BACT</name>
<feature type="transmembrane region" description="Helical" evidence="2">
    <location>
        <begin position="51"/>
        <end position="71"/>
    </location>
</feature>
<dbReference type="InterPro" id="IPR024163">
    <property type="entry name" value="Aerotolerance_reg_N"/>
</dbReference>
<feature type="compositionally biased region" description="Low complexity" evidence="1">
    <location>
        <begin position="606"/>
        <end position="626"/>
    </location>
</feature>